<proteinExistence type="predicted"/>
<dbReference type="Proteomes" id="UP000219522">
    <property type="component" value="Unassembled WGS sequence"/>
</dbReference>
<dbReference type="OrthoDB" id="6116130at2"/>
<dbReference type="EMBL" id="OCSU01000001">
    <property type="protein sequence ID" value="SOE57216.1"/>
    <property type="molecule type" value="Genomic_DNA"/>
</dbReference>
<accession>A0A7Z7I3N1</accession>
<comment type="caution">
    <text evidence="1">The sequence shown here is derived from an EMBL/GenBank/DDBJ whole genome shotgun (WGS) entry which is preliminary data.</text>
</comment>
<dbReference type="SUPFAM" id="SSF55781">
    <property type="entry name" value="GAF domain-like"/>
    <property type="match status" value="1"/>
</dbReference>
<dbReference type="AlphaFoldDB" id="A0A7Z7I3N1"/>
<protein>
    <recommendedName>
        <fullName evidence="3">GAF domain protein</fullName>
    </recommendedName>
</protein>
<dbReference type="Gene3D" id="3.30.450.40">
    <property type="match status" value="1"/>
</dbReference>
<reference evidence="1 2" key="1">
    <citation type="submission" date="2017-09" db="EMBL/GenBank/DDBJ databases">
        <authorList>
            <person name="Varghese N."/>
            <person name="Submissions S."/>
        </authorList>
    </citation>
    <scope>NUCLEOTIDE SEQUENCE [LARGE SCALE GENOMIC DNA]</scope>
    <source>
        <strain evidence="1 2">OK806</strain>
    </source>
</reference>
<evidence type="ECO:0000313" key="1">
    <source>
        <dbReference type="EMBL" id="SOE57216.1"/>
    </source>
</evidence>
<evidence type="ECO:0000313" key="2">
    <source>
        <dbReference type="Proteomes" id="UP000219522"/>
    </source>
</evidence>
<evidence type="ECO:0008006" key="3">
    <source>
        <dbReference type="Google" id="ProtNLM"/>
    </source>
</evidence>
<organism evidence="1 2">
    <name type="scientific">Caballeronia arationis</name>
    <dbReference type="NCBI Taxonomy" id="1777142"/>
    <lineage>
        <taxon>Bacteria</taxon>
        <taxon>Pseudomonadati</taxon>
        <taxon>Pseudomonadota</taxon>
        <taxon>Betaproteobacteria</taxon>
        <taxon>Burkholderiales</taxon>
        <taxon>Burkholderiaceae</taxon>
        <taxon>Caballeronia</taxon>
    </lineage>
</organism>
<keyword evidence="2" id="KW-1185">Reference proteome</keyword>
<name>A0A7Z7I3N1_9BURK</name>
<sequence>MKMLEPVFKEQNPEAEVAVIPDSVSSPEELATMVAEALRAKRCVVTVTADERIAEVCSGQSASFGEVHFAATTTIVEYSDARDNMFSVLELNGTAIGVVQVSGPQDKVQFTEHDLKVLRILAAFITRAIEADRLQKLVASPFARMTLKRSSDQTIGDIVTQSIQNPSQLSKMLARSFYTEMTRAGFDFSQIIGAATEIISELASNVRKHSDRKQRRGG</sequence>
<gene>
    <name evidence="1" type="ORF">SAMN05446927_1404</name>
</gene>
<dbReference type="InterPro" id="IPR029016">
    <property type="entry name" value="GAF-like_dom_sf"/>
</dbReference>